<keyword evidence="4" id="KW-1185">Reference proteome</keyword>
<reference evidence="3" key="1">
    <citation type="submission" date="2020-11" db="EMBL/GenBank/DDBJ databases">
        <authorList>
            <person name="Tran Van P."/>
        </authorList>
    </citation>
    <scope>NUCLEOTIDE SEQUENCE</scope>
</reference>
<gene>
    <name evidence="3" type="ORF">DSTB1V02_LOCUS5686</name>
</gene>
<dbReference type="Proteomes" id="UP000677054">
    <property type="component" value="Unassembled WGS sequence"/>
</dbReference>
<dbReference type="EMBL" id="LR900480">
    <property type="protein sequence ID" value="CAD7245820.1"/>
    <property type="molecule type" value="Genomic_DNA"/>
</dbReference>
<evidence type="ECO:0008006" key="5">
    <source>
        <dbReference type="Google" id="ProtNLM"/>
    </source>
</evidence>
<dbReference type="GO" id="GO:0016747">
    <property type="term" value="F:acyltransferase activity, transferring groups other than amino-acyl groups"/>
    <property type="evidence" value="ECO:0007669"/>
    <property type="project" value="InterPro"/>
</dbReference>
<evidence type="ECO:0000313" key="4">
    <source>
        <dbReference type="Proteomes" id="UP000677054"/>
    </source>
</evidence>
<keyword evidence="2" id="KW-1133">Transmembrane helix</keyword>
<keyword evidence="1" id="KW-0808">Transferase</keyword>
<dbReference type="InterPro" id="IPR020615">
    <property type="entry name" value="Thiolase_acyl_enz_int_AS"/>
</dbReference>
<name>A0A7R8XDN7_9CRUS</name>
<dbReference type="AlphaFoldDB" id="A0A7R8XDN7"/>
<keyword evidence="2" id="KW-0812">Transmembrane</keyword>
<dbReference type="PROSITE" id="PS00098">
    <property type="entry name" value="THIOLASE_1"/>
    <property type="match status" value="1"/>
</dbReference>
<proteinExistence type="predicted"/>
<protein>
    <recommendedName>
        <fullName evidence="5">Transmembrane protein</fullName>
    </recommendedName>
</protein>
<evidence type="ECO:0000313" key="3">
    <source>
        <dbReference type="EMBL" id="CAD7245820.1"/>
    </source>
</evidence>
<sequence>MASPNVIVADDEEVRINYCCGTSIVTVTTAMMIMIAGWVLVILGLGLIGFETAAIVSAKRTCNSLCRSSDPETCLCSMHSGRSVGLFISATLCIIGGGVAIQRSRAAIKALRISRMNSPNQPVYPGVIRLQQPPNGSV</sequence>
<evidence type="ECO:0000256" key="1">
    <source>
        <dbReference type="ARBA" id="ARBA00022679"/>
    </source>
</evidence>
<accession>A0A7R8XDN7</accession>
<evidence type="ECO:0000256" key="2">
    <source>
        <dbReference type="SAM" id="Phobius"/>
    </source>
</evidence>
<keyword evidence="2" id="KW-0472">Membrane</keyword>
<feature type="transmembrane region" description="Helical" evidence="2">
    <location>
        <begin position="31"/>
        <end position="50"/>
    </location>
</feature>
<organism evidence="3">
    <name type="scientific">Darwinula stevensoni</name>
    <dbReference type="NCBI Taxonomy" id="69355"/>
    <lineage>
        <taxon>Eukaryota</taxon>
        <taxon>Metazoa</taxon>
        <taxon>Ecdysozoa</taxon>
        <taxon>Arthropoda</taxon>
        <taxon>Crustacea</taxon>
        <taxon>Oligostraca</taxon>
        <taxon>Ostracoda</taxon>
        <taxon>Podocopa</taxon>
        <taxon>Podocopida</taxon>
        <taxon>Darwinulocopina</taxon>
        <taxon>Darwinuloidea</taxon>
        <taxon>Darwinulidae</taxon>
        <taxon>Darwinula</taxon>
    </lineage>
</organism>
<dbReference type="EMBL" id="CAJPEV010000963">
    <property type="protein sequence ID" value="CAG0889793.1"/>
    <property type="molecule type" value="Genomic_DNA"/>
</dbReference>